<accession>A0ABQ1UHT5</accession>
<sequence>MGFIPILLTLAGFILLFGMVVSYSINQKKEQYKTALLTLQKNLGVKPSHDTMEIVMLEKEIQGLLDTDHPDTNSAKRQIGHIKLLKHQYNQLIQTKPYSLIAKLTGHRPI</sequence>
<dbReference type="EMBL" id="BMIU01000001">
    <property type="protein sequence ID" value="GGF17018.1"/>
    <property type="molecule type" value="Genomic_DNA"/>
</dbReference>
<proteinExistence type="predicted"/>
<evidence type="ECO:0000313" key="1">
    <source>
        <dbReference type="EMBL" id="GGF17018.1"/>
    </source>
</evidence>
<evidence type="ECO:0000313" key="2">
    <source>
        <dbReference type="Proteomes" id="UP000647339"/>
    </source>
</evidence>
<comment type="caution">
    <text evidence="1">The sequence shown here is derived from an EMBL/GenBank/DDBJ whole genome shotgun (WGS) entry which is preliminary data.</text>
</comment>
<gene>
    <name evidence="1" type="ORF">GCM10011339_01150</name>
</gene>
<keyword evidence="2" id="KW-1185">Reference proteome</keyword>
<name>A0ABQ1UHT5_9BACT</name>
<dbReference type="Proteomes" id="UP000647339">
    <property type="component" value="Unassembled WGS sequence"/>
</dbReference>
<organism evidence="1 2">
    <name type="scientific">Echinicola rosea</name>
    <dbReference type="NCBI Taxonomy" id="1807691"/>
    <lineage>
        <taxon>Bacteria</taxon>
        <taxon>Pseudomonadati</taxon>
        <taxon>Bacteroidota</taxon>
        <taxon>Cytophagia</taxon>
        <taxon>Cytophagales</taxon>
        <taxon>Cyclobacteriaceae</taxon>
        <taxon>Echinicola</taxon>
    </lineage>
</organism>
<protein>
    <submittedName>
        <fullName evidence="1">Uncharacterized protein</fullName>
    </submittedName>
</protein>
<dbReference type="RefSeq" id="WP_137402637.1">
    <property type="nucleotide sequence ID" value="NZ_BMIU01000001.1"/>
</dbReference>
<reference evidence="2" key="1">
    <citation type="journal article" date="2019" name="Int. J. Syst. Evol. Microbiol.">
        <title>The Global Catalogue of Microorganisms (GCM) 10K type strain sequencing project: providing services to taxonomists for standard genome sequencing and annotation.</title>
        <authorList>
            <consortium name="The Broad Institute Genomics Platform"/>
            <consortium name="The Broad Institute Genome Sequencing Center for Infectious Disease"/>
            <person name="Wu L."/>
            <person name="Ma J."/>
        </authorList>
    </citation>
    <scope>NUCLEOTIDE SEQUENCE [LARGE SCALE GENOMIC DNA]</scope>
    <source>
        <strain evidence="2">CGMCC 1.15407</strain>
    </source>
</reference>